<keyword evidence="1" id="KW-0732">Signal</keyword>
<feature type="signal peptide" evidence="1">
    <location>
        <begin position="1"/>
        <end position="25"/>
    </location>
</feature>
<evidence type="ECO:0000313" key="2">
    <source>
        <dbReference type="EMBL" id="MBM6703387.1"/>
    </source>
</evidence>
<proteinExistence type="predicted"/>
<feature type="chain" id="PRO_5045755972" evidence="1">
    <location>
        <begin position="26"/>
        <end position="121"/>
    </location>
</feature>
<sequence>MTHAFRTFTLTAGCLLLAAGSITTAATLPHKYDRAQVEAFVDGLAVDELGCSMNASADFSALTEDWLMEDYFEKDAQAIWEKWAAFQGRCKAKFGKSNTGWNKAYRYRFHKESRWNELRGQ</sequence>
<organism evidence="2 3">
    <name type="scientific">Sutterella massiliensis</name>
    <dbReference type="NCBI Taxonomy" id="1816689"/>
    <lineage>
        <taxon>Bacteria</taxon>
        <taxon>Pseudomonadati</taxon>
        <taxon>Pseudomonadota</taxon>
        <taxon>Betaproteobacteria</taxon>
        <taxon>Burkholderiales</taxon>
        <taxon>Sutterellaceae</taxon>
        <taxon>Sutterella</taxon>
    </lineage>
</organism>
<comment type="caution">
    <text evidence="2">The sequence shown here is derived from an EMBL/GenBank/DDBJ whole genome shotgun (WGS) entry which is preliminary data.</text>
</comment>
<dbReference type="RefSeq" id="WP_205101865.1">
    <property type="nucleotide sequence ID" value="NZ_JACJJC010000003.1"/>
</dbReference>
<keyword evidence="3" id="KW-1185">Reference proteome</keyword>
<reference evidence="2 3" key="1">
    <citation type="journal article" date="2021" name="Sci. Rep.">
        <title>The distribution of antibiotic resistance genes in chicken gut microbiota commensals.</title>
        <authorList>
            <person name="Juricova H."/>
            <person name="Matiasovicova J."/>
            <person name="Kubasova T."/>
            <person name="Cejkova D."/>
            <person name="Rychlik I."/>
        </authorList>
    </citation>
    <scope>NUCLEOTIDE SEQUENCE [LARGE SCALE GENOMIC DNA]</scope>
    <source>
        <strain evidence="2 3">An829</strain>
    </source>
</reference>
<dbReference type="Proteomes" id="UP000715095">
    <property type="component" value="Unassembled WGS sequence"/>
</dbReference>
<gene>
    <name evidence="2" type="ORF">H6A60_02565</name>
</gene>
<name>A0ABS2DPZ0_9BURK</name>
<dbReference type="EMBL" id="JACJJC010000003">
    <property type="protein sequence ID" value="MBM6703387.1"/>
    <property type="molecule type" value="Genomic_DNA"/>
</dbReference>
<evidence type="ECO:0000256" key="1">
    <source>
        <dbReference type="SAM" id="SignalP"/>
    </source>
</evidence>
<protein>
    <submittedName>
        <fullName evidence="2">Uncharacterized protein</fullName>
    </submittedName>
</protein>
<evidence type="ECO:0000313" key="3">
    <source>
        <dbReference type="Proteomes" id="UP000715095"/>
    </source>
</evidence>
<accession>A0ABS2DPZ0</accession>